<keyword evidence="3" id="KW-1185">Reference proteome</keyword>
<name>A0A6J5ECN9_9BURK</name>
<evidence type="ECO:0000259" key="1">
    <source>
        <dbReference type="Pfam" id="PF12697"/>
    </source>
</evidence>
<proteinExistence type="predicted"/>
<dbReference type="RefSeq" id="WP_175113100.1">
    <property type="nucleotide sequence ID" value="NZ_CADIKF010000037.1"/>
</dbReference>
<dbReference type="InterPro" id="IPR000073">
    <property type="entry name" value="AB_hydrolase_1"/>
</dbReference>
<dbReference type="InterPro" id="IPR029058">
    <property type="entry name" value="AB_hydrolase_fold"/>
</dbReference>
<dbReference type="Gene3D" id="3.40.50.1820">
    <property type="entry name" value="alpha/beta hydrolase"/>
    <property type="match status" value="1"/>
</dbReference>
<accession>A0A6J5ECN9</accession>
<organism evidence="2 3">
    <name type="scientific">Paraburkholderia solisilvae</name>
    <dbReference type="NCBI Taxonomy" id="624376"/>
    <lineage>
        <taxon>Bacteria</taxon>
        <taxon>Pseudomonadati</taxon>
        <taxon>Pseudomonadota</taxon>
        <taxon>Betaproteobacteria</taxon>
        <taxon>Burkholderiales</taxon>
        <taxon>Burkholderiaceae</taxon>
        <taxon>Paraburkholderia</taxon>
    </lineage>
</organism>
<dbReference type="Proteomes" id="UP000494329">
    <property type="component" value="Unassembled WGS sequence"/>
</dbReference>
<dbReference type="Pfam" id="PF12697">
    <property type="entry name" value="Abhydrolase_6"/>
    <property type="match status" value="1"/>
</dbReference>
<evidence type="ECO:0000313" key="2">
    <source>
        <dbReference type="EMBL" id="CAB3764229.1"/>
    </source>
</evidence>
<sequence>MSPCARFQPYRQLLNVPPESLALDRMTPDGRVGTLLLHGAAAWRSGFTPLRVSLAKRGFSSAAFDFSGHGESSNNSPGSLARRLVEAEAVLRWLPDPVHTVVGNSMSGEIAIRLAATLRDAKVHLVLLAAAIYHRNAFEVPFGQAFSDVIRQPESWRQSDALTAIESFTGSLTIVRATNDHVIPHSVADLIEHHARSACRKRIVDLTGQDHHVIAQSQRDAALCDRLADCIIMGRMPIC</sequence>
<evidence type="ECO:0000313" key="3">
    <source>
        <dbReference type="Proteomes" id="UP000494329"/>
    </source>
</evidence>
<dbReference type="AlphaFoldDB" id="A0A6J5ECN9"/>
<reference evidence="2 3" key="1">
    <citation type="submission" date="2020-04" db="EMBL/GenBank/DDBJ databases">
        <authorList>
            <person name="De Canck E."/>
        </authorList>
    </citation>
    <scope>NUCLEOTIDE SEQUENCE [LARGE SCALE GENOMIC DNA]</scope>
    <source>
        <strain evidence="2 3">LMG 29739</strain>
    </source>
</reference>
<dbReference type="EMBL" id="CADIKF010000037">
    <property type="protein sequence ID" value="CAB3764229.1"/>
    <property type="molecule type" value="Genomic_DNA"/>
</dbReference>
<dbReference type="SUPFAM" id="SSF53474">
    <property type="entry name" value="alpha/beta-Hydrolases"/>
    <property type="match status" value="1"/>
</dbReference>
<protein>
    <recommendedName>
        <fullName evidence="1">AB hydrolase-1 domain-containing protein</fullName>
    </recommendedName>
</protein>
<feature type="domain" description="AB hydrolase-1" evidence="1">
    <location>
        <begin position="35"/>
        <end position="154"/>
    </location>
</feature>
<gene>
    <name evidence="2" type="ORF">LMG29739_04283</name>
</gene>